<organism evidence="3 4">
    <name type="scientific">Fukomys damarensis</name>
    <name type="common">Damaraland mole rat</name>
    <name type="synonym">Cryptomys damarensis</name>
    <dbReference type="NCBI Taxonomy" id="885580"/>
    <lineage>
        <taxon>Eukaryota</taxon>
        <taxon>Metazoa</taxon>
        <taxon>Chordata</taxon>
        <taxon>Craniata</taxon>
        <taxon>Vertebrata</taxon>
        <taxon>Euteleostomi</taxon>
        <taxon>Mammalia</taxon>
        <taxon>Eutheria</taxon>
        <taxon>Euarchontoglires</taxon>
        <taxon>Glires</taxon>
        <taxon>Rodentia</taxon>
        <taxon>Hystricomorpha</taxon>
        <taxon>Bathyergidae</taxon>
        <taxon>Fukomys</taxon>
    </lineage>
</organism>
<name>A0A091E635_FUKDA</name>
<reference evidence="3 4" key="1">
    <citation type="submission" date="2013-11" db="EMBL/GenBank/DDBJ databases">
        <title>The Damaraland mole rat (Fukomys damarensis) genome and evolution of African mole rats.</title>
        <authorList>
            <person name="Gladyshev V.N."/>
            <person name="Fang X."/>
        </authorList>
    </citation>
    <scope>NUCLEOTIDE SEQUENCE [LARGE SCALE GENOMIC DNA]</scope>
    <source>
        <tissue evidence="3">Liver</tissue>
    </source>
</reference>
<keyword evidence="1" id="KW-0175">Coiled coil</keyword>
<feature type="coiled-coil region" evidence="1">
    <location>
        <begin position="200"/>
        <end position="231"/>
    </location>
</feature>
<gene>
    <name evidence="3" type="ORF">H920_00460</name>
</gene>
<evidence type="ECO:0000256" key="2">
    <source>
        <dbReference type="SAM" id="MobiDB-lite"/>
    </source>
</evidence>
<evidence type="ECO:0000313" key="4">
    <source>
        <dbReference type="Proteomes" id="UP000028990"/>
    </source>
</evidence>
<dbReference type="OrthoDB" id="6103133at2759"/>
<evidence type="ECO:0000256" key="1">
    <source>
        <dbReference type="SAM" id="Coils"/>
    </source>
</evidence>
<dbReference type="PANTHER" id="PTHR28457">
    <property type="entry name" value="COILED-COIL DOMAIN-CONTAINING PROTEIN 189"/>
    <property type="match status" value="1"/>
</dbReference>
<evidence type="ECO:0000313" key="3">
    <source>
        <dbReference type="EMBL" id="KFO38065.1"/>
    </source>
</evidence>
<protein>
    <submittedName>
        <fullName evidence="3">Uncharacterized protein</fullName>
    </submittedName>
</protein>
<dbReference type="Pfam" id="PF14769">
    <property type="entry name" value="CLAMP"/>
    <property type="match status" value="1"/>
</dbReference>
<dbReference type="InterPro" id="IPR032727">
    <property type="entry name" value="CLAMP"/>
</dbReference>
<feature type="region of interest" description="Disordered" evidence="2">
    <location>
        <begin position="291"/>
        <end position="326"/>
    </location>
</feature>
<dbReference type="EMBL" id="KN120636">
    <property type="protein sequence ID" value="KFO38065.1"/>
    <property type="molecule type" value="Genomic_DNA"/>
</dbReference>
<accession>A0A091E635</accession>
<dbReference type="PANTHER" id="PTHR28457:SF2">
    <property type="entry name" value="SIMILAR TO 4930578I06RIK PROTEIN"/>
    <property type="match status" value="1"/>
</dbReference>
<dbReference type="eggNOG" id="ENOG502RYV3">
    <property type="taxonomic scope" value="Eukaryota"/>
</dbReference>
<feature type="compositionally biased region" description="Basic residues" evidence="2">
    <location>
        <begin position="309"/>
        <end position="320"/>
    </location>
</feature>
<proteinExistence type="predicted"/>
<dbReference type="AlphaFoldDB" id="A0A091E635"/>
<sequence>MALLTPQGAREVFRLPKQRGREHLRRLLRWEELDELGDTRRSILLDALYNSVLFTASRGFPWVQVAQAVKFTEELLAETKGAREGQIAQNAEQATVTCPALGQEPPGVHGCRGGSITEAVTILGNKLRDYQRQFTTRHLLALCDYFHNTFIRHYRLYQYVLGQERDVHLTVTRLEVRTPPQPLPLAQGTHRDTWRHEQQVAALLTEEEQKRNEVQLLKEALRAEEARLLEKAFSCAGAPGAKGLGREALERLVQEAIGIQIKRLGEQLQHEVQAAFDILDLRLQRRMLSLRGPLSFPPPSPGPEDPIKTHKAQKEKKARAKQPVTR</sequence>
<keyword evidence="4" id="KW-1185">Reference proteome</keyword>
<feature type="compositionally biased region" description="Pro residues" evidence="2">
    <location>
        <begin position="295"/>
        <end position="304"/>
    </location>
</feature>
<dbReference type="Proteomes" id="UP000028990">
    <property type="component" value="Unassembled WGS sequence"/>
</dbReference>